<keyword evidence="15" id="KW-1185">Reference proteome</keyword>
<accession>A0A0D0DIC5</accession>
<evidence type="ECO:0000256" key="7">
    <source>
        <dbReference type="ARBA" id="ARBA00022989"/>
    </source>
</evidence>
<keyword evidence="7 12" id="KW-1133">Transmembrane helix</keyword>
<dbReference type="GO" id="GO:0015098">
    <property type="term" value="F:molybdate ion transmembrane transporter activity"/>
    <property type="evidence" value="ECO:0007669"/>
    <property type="project" value="InterPro"/>
</dbReference>
<sequence>MVAFYELQLLLLVTSCLVFLLLERHASSRKRAAAAGVKDYPGDRLENGGSTVPENALATLTRQYLVVYAIVMAADWLQGPYVYSLYREQFGMPERMVAFLFVTGFMSAGLTAPLVGMWADQHGRKRMCLVFCMTYTFACFCINVRYLPVLLLGRLTAGVSTSILYSAFESWLVSSANSLAVPSSELSTIFGRATLVNGFVATGAGIASNQLVTLTNSFASPFIASGGLLCLAYLVIKASWTENYGWGGGPTVVNADPFQLKRIREAWTIVRQDPILLVIGLTQTCFEGSMYLFVFIWVPSLQEASPSFPTVALPLGYIFSSLMASMMLGSLLYTAITSYGPPPSLGSPNDSSLTLHGKLSSLVCAISALALGLSTRSDSERVRFWAFCTFEACVGMYYPVQGMLKGTLISNEHRATLSALFRVPLNVFVVVSLMTGVSSARHAVLSASSLMLALSALVTAFVVVVRLDEVAPPETNLRPA</sequence>
<reference evidence="14 15" key="1">
    <citation type="submission" date="2014-04" db="EMBL/GenBank/DDBJ databases">
        <authorList>
            <consortium name="DOE Joint Genome Institute"/>
            <person name="Kuo A."/>
            <person name="Kohler A."/>
            <person name="Jargeat P."/>
            <person name="Nagy L.G."/>
            <person name="Floudas D."/>
            <person name="Copeland A."/>
            <person name="Barry K.W."/>
            <person name="Cichocki N."/>
            <person name="Veneault-Fourrey C."/>
            <person name="LaButti K."/>
            <person name="Lindquist E.A."/>
            <person name="Lipzen A."/>
            <person name="Lundell T."/>
            <person name="Morin E."/>
            <person name="Murat C."/>
            <person name="Sun H."/>
            <person name="Tunlid A."/>
            <person name="Henrissat B."/>
            <person name="Grigoriev I.V."/>
            <person name="Hibbett D.S."/>
            <person name="Martin F."/>
            <person name="Nordberg H.P."/>
            <person name="Cantor M.N."/>
            <person name="Hua S.X."/>
        </authorList>
    </citation>
    <scope>NUCLEOTIDE SEQUENCE [LARGE SCALE GENOMIC DNA]</scope>
    <source>
        <strain evidence="14 15">Ve08.2h10</strain>
    </source>
</reference>
<evidence type="ECO:0000256" key="3">
    <source>
        <dbReference type="ARBA" id="ARBA00021242"/>
    </source>
</evidence>
<feature type="transmembrane region" description="Helical" evidence="12">
    <location>
        <begin position="98"/>
        <end position="118"/>
    </location>
</feature>
<dbReference type="InParanoid" id="A0A0D0DIC5"/>
<dbReference type="PANTHER" id="PTHR23516:SF1">
    <property type="entry name" value="MOLYBDATE-ANION TRANSPORTER"/>
    <property type="match status" value="1"/>
</dbReference>
<dbReference type="SUPFAM" id="SSF103473">
    <property type="entry name" value="MFS general substrate transporter"/>
    <property type="match status" value="1"/>
</dbReference>
<evidence type="ECO:0000313" key="15">
    <source>
        <dbReference type="Proteomes" id="UP000054538"/>
    </source>
</evidence>
<dbReference type="GO" id="GO:0005886">
    <property type="term" value="C:plasma membrane"/>
    <property type="evidence" value="ECO:0007669"/>
    <property type="project" value="UniProtKB-SubCell"/>
</dbReference>
<dbReference type="Proteomes" id="UP000054538">
    <property type="component" value="Unassembled WGS sequence"/>
</dbReference>
<proteinExistence type="predicted"/>
<feature type="transmembrane region" description="Helical" evidence="12">
    <location>
        <begin position="419"/>
        <end position="437"/>
    </location>
</feature>
<feature type="transmembrane region" description="Helical" evidence="12">
    <location>
        <begin position="188"/>
        <end position="206"/>
    </location>
</feature>
<feature type="transmembrane region" description="Helical" evidence="12">
    <location>
        <begin position="382"/>
        <end position="399"/>
    </location>
</feature>
<evidence type="ECO:0000256" key="1">
    <source>
        <dbReference type="ARBA" id="ARBA00003019"/>
    </source>
</evidence>
<feature type="transmembrane region" description="Helical" evidence="12">
    <location>
        <begin position="356"/>
        <end position="375"/>
    </location>
</feature>
<feature type="transmembrane region" description="Helical" evidence="12">
    <location>
        <begin position="310"/>
        <end position="336"/>
    </location>
</feature>
<dbReference type="Gene3D" id="1.20.1250.20">
    <property type="entry name" value="MFS general substrate transporter like domains"/>
    <property type="match status" value="1"/>
</dbReference>
<evidence type="ECO:0000256" key="5">
    <source>
        <dbReference type="ARBA" id="ARBA00022475"/>
    </source>
</evidence>
<dbReference type="InterPro" id="IPR036259">
    <property type="entry name" value="MFS_trans_sf"/>
</dbReference>
<keyword evidence="13" id="KW-0732">Signal</keyword>
<evidence type="ECO:0000256" key="6">
    <source>
        <dbReference type="ARBA" id="ARBA00022692"/>
    </source>
</evidence>
<evidence type="ECO:0000256" key="2">
    <source>
        <dbReference type="ARBA" id="ARBA00004651"/>
    </source>
</evidence>
<feature type="signal peptide" evidence="13">
    <location>
        <begin position="1"/>
        <end position="28"/>
    </location>
</feature>
<comment type="function">
    <text evidence="1">Mediates high-affinity intracellular uptake of the rare oligo-element molybdenum.</text>
</comment>
<reference evidence="15" key="2">
    <citation type="submission" date="2015-01" db="EMBL/GenBank/DDBJ databases">
        <title>Evolutionary Origins and Diversification of the Mycorrhizal Mutualists.</title>
        <authorList>
            <consortium name="DOE Joint Genome Institute"/>
            <consortium name="Mycorrhizal Genomics Consortium"/>
            <person name="Kohler A."/>
            <person name="Kuo A."/>
            <person name="Nagy L.G."/>
            <person name="Floudas D."/>
            <person name="Copeland A."/>
            <person name="Barry K.W."/>
            <person name="Cichocki N."/>
            <person name="Veneault-Fourrey C."/>
            <person name="LaButti K."/>
            <person name="Lindquist E.A."/>
            <person name="Lipzen A."/>
            <person name="Lundell T."/>
            <person name="Morin E."/>
            <person name="Murat C."/>
            <person name="Riley R."/>
            <person name="Ohm R."/>
            <person name="Sun H."/>
            <person name="Tunlid A."/>
            <person name="Henrissat B."/>
            <person name="Grigoriev I.V."/>
            <person name="Hibbett D.S."/>
            <person name="Martin F."/>
        </authorList>
    </citation>
    <scope>NUCLEOTIDE SEQUENCE [LARGE SCALE GENOMIC DNA]</scope>
    <source>
        <strain evidence="15">Ve08.2h10</strain>
    </source>
</reference>
<feature type="chain" id="PRO_5002209111" description="Molybdate-anion transporter" evidence="13">
    <location>
        <begin position="29"/>
        <end position="480"/>
    </location>
</feature>
<dbReference type="InterPro" id="IPR008509">
    <property type="entry name" value="MOT2/MFSD5"/>
</dbReference>
<keyword evidence="5" id="KW-1003">Cell membrane</keyword>
<comment type="subcellular location">
    <subcellularLocation>
        <location evidence="2">Cell membrane</location>
        <topology evidence="2">Multi-pass membrane protein</topology>
    </subcellularLocation>
</comment>
<dbReference type="HOGENOM" id="CLU_034007_2_0_1"/>
<dbReference type="CDD" id="cd17487">
    <property type="entry name" value="MFS_MFSD5_like"/>
    <property type="match status" value="1"/>
</dbReference>
<protein>
    <recommendedName>
        <fullName evidence="3">Molybdate-anion transporter</fullName>
    </recommendedName>
    <alternativeName>
        <fullName evidence="10">Major facilitator superfamily domain-containing protein 5</fullName>
    </alternativeName>
    <alternativeName>
        <fullName evidence="11">Molybdate transporter 2 homolog</fullName>
    </alternativeName>
</protein>
<feature type="transmembrane region" description="Helical" evidence="12">
    <location>
        <begin position="65"/>
        <end position="86"/>
    </location>
</feature>
<evidence type="ECO:0000256" key="12">
    <source>
        <dbReference type="SAM" id="Phobius"/>
    </source>
</evidence>
<evidence type="ECO:0000256" key="11">
    <source>
        <dbReference type="ARBA" id="ARBA00032555"/>
    </source>
</evidence>
<evidence type="ECO:0000256" key="8">
    <source>
        <dbReference type="ARBA" id="ARBA00023065"/>
    </source>
</evidence>
<dbReference type="STRING" id="930991.A0A0D0DIC5"/>
<dbReference type="PANTHER" id="PTHR23516">
    <property type="entry name" value="SAM (S-ADENOSYL METHIONINE) TRANSPORTER"/>
    <property type="match status" value="1"/>
</dbReference>
<gene>
    <name evidence="14" type="ORF">PAXRUDRAFT_134967</name>
</gene>
<evidence type="ECO:0000256" key="9">
    <source>
        <dbReference type="ARBA" id="ARBA00023136"/>
    </source>
</evidence>
<feature type="transmembrane region" description="Helical" evidence="12">
    <location>
        <begin position="124"/>
        <end position="142"/>
    </location>
</feature>
<feature type="transmembrane region" description="Helical" evidence="12">
    <location>
        <begin position="444"/>
        <end position="467"/>
    </location>
</feature>
<evidence type="ECO:0000256" key="10">
    <source>
        <dbReference type="ARBA" id="ARBA00030646"/>
    </source>
</evidence>
<evidence type="ECO:0000313" key="14">
    <source>
        <dbReference type="EMBL" id="KIK98067.1"/>
    </source>
</evidence>
<feature type="transmembrane region" description="Helical" evidence="12">
    <location>
        <begin position="275"/>
        <end position="298"/>
    </location>
</feature>
<dbReference type="AlphaFoldDB" id="A0A0D0DIC5"/>
<feature type="transmembrane region" description="Helical" evidence="12">
    <location>
        <begin position="218"/>
        <end position="236"/>
    </location>
</feature>
<keyword evidence="6 12" id="KW-0812">Transmembrane</keyword>
<keyword evidence="9 12" id="KW-0472">Membrane</keyword>
<dbReference type="GO" id="GO:0006811">
    <property type="term" value="P:monoatomic ion transport"/>
    <property type="evidence" value="ECO:0007669"/>
    <property type="project" value="UniProtKB-KW"/>
</dbReference>
<dbReference type="Pfam" id="PF05631">
    <property type="entry name" value="MFS_5"/>
    <property type="match status" value="1"/>
</dbReference>
<dbReference type="EMBL" id="KN824908">
    <property type="protein sequence ID" value="KIK98067.1"/>
    <property type="molecule type" value="Genomic_DNA"/>
</dbReference>
<evidence type="ECO:0000256" key="4">
    <source>
        <dbReference type="ARBA" id="ARBA00022448"/>
    </source>
</evidence>
<name>A0A0D0DIC5_9AGAM</name>
<keyword evidence="4" id="KW-0813">Transport</keyword>
<dbReference type="OrthoDB" id="263957at2759"/>
<evidence type="ECO:0000256" key="13">
    <source>
        <dbReference type="SAM" id="SignalP"/>
    </source>
</evidence>
<organism evidence="14 15">
    <name type="scientific">Paxillus rubicundulus Ve08.2h10</name>
    <dbReference type="NCBI Taxonomy" id="930991"/>
    <lineage>
        <taxon>Eukaryota</taxon>
        <taxon>Fungi</taxon>
        <taxon>Dikarya</taxon>
        <taxon>Basidiomycota</taxon>
        <taxon>Agaricomycotina</taxon>
        <taxon>Agaricomycetes</taxon>
        <taxon>Agaricomycetidae</taxon>
        <taxon>Boletales</taxon>
        <taxon>Paxilineae</taxon>
        <taxon>Paxillaceae</taxon>
        <taxon>Paxillus</taxon>
    </lineage>
</organism>
<keyword evidence="8" id="KW-0406">Ion transport</keyword>